<reference evidence="2 3" key="1">
    <citation type="submission" date="2015-12" db="EMBL/GenBank/DDBJ databases">
        <title>Draft Genome Sequence of Olsenella scatoligenes SK9K4T; a Producer of 3-Methylindole- (skatole) and 4-Methylphenol- (p-cresol) Isolated from Pig Feces.</title>
        <authorList>
            <person name="Li X."/>
            <person name="Borg B."/>
            <person name="Canibe N."/>
        </authorList>
    </citation>
    <scope>NUCLEOTIDE SEQUENCE [LARGE SCALE GENOMIC DNA]</scope>
    <source>
        <strain evidence="2 3">SK9K4</strain>
    </source>
</reference>
<evidence type="ECO:0000259" key="1">
    <source>
        <dbReference type="Pfam" id="PF16472"/>
    </source>
</evidence>
<name>A0A100YWQ2_TRASO</name>
<dbReference type="EMBL" id="LOJF01000001">
    <property type="protein sequence ID" value="KUH59088.1"/>
    <property type="molecule type" value="Genomic_DNA"/>
</dbReference>
<dbReference type="Pfam" id="PF16472">
    <property type="entry name" value="DUF5050"/>
    <property type="match status" value="1"/>
</dbReference>
<evidence type="ECO:0000313" key="2">
    <source>
        <dbReference type="EMBL" id="KUH59088.1"/>
    </source>
</evidence>
<protein>
    <recommendedName>
        <fullName evidence="1">Prolow-density lipoprotein receptor-related protein 1-like beta-propeller domain-containing protein</fullName>
    </recommendedName>
</protein>
<dbReference type="STRING" id="1299998.AUL39_01780"/>
<dbReference type="Proteomes" id="UP000054078">
    <property type="component" value="Unassembled WGS sequence"/>
</dbReference>
<dbReference type="InterPro" id="IPR032485">
    <property type="entry name" value="LRP1-like_beta_prop"/>
</dbReference>
<keyword evidence="3" id="KW-1185">Reference proteome</keyword>
<proteinExistence type="predicted"/>
<gene>
    <name evidence="2" type="ORF">AUL39_01780</name>
</gene>
<sequence length="553" mass="58373">MLVAGICAAVVVAGGVGLWWYGNHAERQVSIKVEAPNYSNDATRIPLHVTGADSDGKSVDKTVYVDADGGGLSLSPGSYEATVEASPILADGSIYEVPEDPVTISVPSYNPIEAVAAVPEVIQNSVNAGGSGQSDGSADGSDAIITLTPADPARVTDEQIAAAVAAASQDPNDNGKAQSLSQVATAKRDEALASLVGNMPSNYANNALAASDGTYDYFYSKSLGGIYRAKNDGSSPEQVFADETGSETTSYCYGLNLSGDTLYFVMQTSGGRMGASIWSVGTDGSNPQQLYHLPDGDGLDWIYDLDGTYAIRQLYLYGQKLYFVLGYYVGWGGDDPEQTFELWSMDEDGSNQQKLSEFTVDGTQDIPIFMDDGRLYYAANSLDDFGSDIDSAYSSDIVSIKLDGSDETEIALYLNVEVMSLFVQDGKIYMCTRDHLDGGSPGEIMSMDLDGSNVSTLAQANDGEVFSRFFNVVDDTVYTIIYSTGESSVPLLGIYGSDGNKTTASLDLGQTLPYAICSSGDHLVVLGGGNGGGAVYSADTYSLDGEPQNTYAN</sequence>
<dbReference type="SUPFAM" id="SSF63825">
    <property type="entry name" value="YWTD domain"/>
    <property type="match status" value="2"/>
</dbReference>
<dbReference type="InterPro" id="IPR011042">
    <property type="entry name" value="6-blade_b-propeller_TolB-like"/>
</dbReference>
<dbReference type="Gene3D" id="2.120.10.30">
    <property type="entry name" value="TolB, C-terminal domain"/>
    <property type="match status" value="1"/>
</dbReference>
<comment type="caution">
    <text evidence="2">The sequence shown here is derived from an EMBL/GenBank/DDBJ whole genome shotgun (WGS) entry which is preliminary data.</text>
</comment>
<dbReference type="AlphaFoldDB" id="A0A100YWQ2"/>
<evidence type="ECO:0000313" key="3">
    <source>
        <dbReference type="Proteomes" id="UP000054078"/>
    </source>
</evidence>
<organism evidence="2 3">
    <name type="scientific">Tractidigestivibacter scatoligenes</name>
    <name type="common">Olsenella scatoligenes</name>
    <dbReference type="NCBI Taxonomy" id="1299998"/>
    <lineage>
        <taxon>Bacteria</taxon>
        <taxon>Bacillati</taxon>
        <taxon>Actinomycetota</taxon>
        <taxon>Coriobacteriia</taxon>
        <taxon>Coriobacteriales</taxon>
        <taxon>Atopobiaceae</taxon>
        <taxon>Tractidigestivibacter</taxon>
    </lineage>
</organism>
<accession>A0A100YWQ2</accession>
<feature type="domain" description="Prolow-density lipoprotein receptor-related protein 1-like beta-propeller" evidence="1">
    <location>
        <begin position="198"/>
        <end position="488"/>
    </location>
</feature>